<evidence type="ECO:0000313" key="1">
    <source>
        <dbReference type="EMBL" id="KZT03760.1"/>
    </source>
</evidence>
<accession>A0A165CYM6</accession>
<dbReference type="OrthoDB" id="5122891at2759"/>
<evidence type="ECO:0000313" key="2">
    <source>
        <dbReference type="Proteomes" id="UP000076871"/>
    </source>
</evidence>
<sequence>MGLFGVTLDTRVFRKDDRLGATVALGRELARTGNTIDWLGAGLLLPPCRQLSSFPAFPITTVSGKATLSTISGIREVSTFYNSFEGMQWLCDLPLVVSMDDGGYTTIRAQTLRVLSLTAGPDANQPHLRTLSTNRGTYSCKIHDYNEMSLSETNRHDDFIPAENSRVLMVNLGELKQPTMASFARFLDPWAGRAILVKEHAPERFHRIAWCEYNTYNARNGLFEEACGMDDVSIGGPDPLCDVH</sequence>
<dbReference type="InParanoid" id="A0A165CYM6"/>
<keyword evidence="2" id="KW-1185">Reference proteome</keyword>
<dbReference type="STRING" id="1314785.A0A165CYM6"/>
<dbReference type="GeneID" id="63826540"/>
<name>A0A165CYM6_9APHY</name>
<dbReference type="RefSeq" id="XP_040761500.1">
    <property type="nucleotide sequence ID" value="XM_040909511.1"/>
</dbReference>
<proteinExistence type="predicted"/>
<dbReference type="AlphaFoldDB" id="A0A165CYM6"/>
<dbReference type="Proteomes" id="UP000076871">
    <property type="component" value="Unassembled WGS sequence"/>
</dbReference>
<gene>
    <name evidence="1" type="ORF">LAESUDRAFT_728783</name>
</gene>
<reference evidence="1 2" key="1">
    <citation type="journal article" date="2016" name="Mol. Biol. Evol.">
        <title>Comparative Genomics of Early-Diverging Mushroom-Forming Fungi Provides Insights into the Origins of Lignocellulose Decay Capabilities.</title>
        <authorList>
            <person name="Nagy L.G."/>
            <person name="Riley R."/>
            <person name="Tritt A."/>
            <person name="Adam C."/>
            <person name="Daum C."/>
            <person name="Floudas D."/>
            <person name="Sun H."/>
            <person name="Yadav J.S."/>
            <person name="Pangilinan J."/>
            <person name="Larsson K.H."/>
            <person name="Matsuura K."/>
            <person name="Barry K."/>
            <person name="Labutti K."/>
            <person name="Kuo R."/>
            <person name="Ohm R.A."/>
            <person name="Bhattacharya S.S."/>
            <person name="Shirouzu T."/>
            <person name="Yoshinaga Y."/>
            <person name="Martin F.M."/>
            <person name="Grigoriev I.V."/>
            <person name="Hibbett D.S."/>
        </authorList>
    </citation>
    <scope>NUCLEOTIDE SEQUENCE [LARGE SCALE GENOMIC DNA]</scope>
    <source>
        <strain evidence="1 2">93-53</strain>
    </source>
</reference>
<organism evidence="1 2">
    <name type="scientific">Laetiporus sulphureus 93-53</name>
    <dbReference type="NCBI Taxonomy" id="1314785"/>
    <lineage>
        <taxon>Eukaryota</taxon>
        <taxon>Fungi</taxon>
        <taxon>Dikarya</taxon>
        <taxon>Basidiomycota</taxon>
        <taxon>Agaricomycotina</taxon>
        <taxon>Agaricomycetes</taxon>
        <taxon>Polyporales</taxon>
        <taxon>Laetiporus</taxon>
    </lineage>
</organism>
<dbReference type="EMBL" id="KV427641">
    <property type="protein sequence ID" value="KZT03760.1"/>
    <property type="molecule type" value="Genomic_DNA"/>
</dbReference>
<protein>
    <submittedName>
        <fullName evidence="1">Uncharacterized protein</fullName>
    </submittedName>
</protein>